<evidence type="ECO:0000256" key="1">
    <source>
        <dbReference type="ARBA" id="ARBA00022694"/>
    </source>
</evidence>
<evidence type="ECO:0000256" key="2">
    <source>
        <dbReference type="ARBA" id="ARBA00022722"/>
    </source>
</evidence>
<keyword evidence="7" id="KW-1185">Reference proteome</keyword>
<organism evidence="6 7">
    <name type="scientific">Actinomarinicola tropica</name>
    <dbReference type="NCBI Taxonomy" id="2789776"/>
    <lineage>
        <taxon>Bacteria</taxon>
        <taxon>Bacillati</taxon>
        <taxon>Actinomycetota</taxon>
        <taxon>Acidimicrobiia</taxon>
        <taxon>Acidimicrobiales</taxon>
        <taxon>Iamiaceae</taxon>
        <taxon>Actinomarinicola</taxon>
    </lineage>
</organism>
<dbReference type="GO" id="GO:0000049">
    <property type="term" value="F:tRNA binding"/>
    <property type="evidence" value="ECO:0007669"/>
    <property type="project" value="InterPro"/>
</dbReference>
<evidence type="ECO:0000256" key="3">
    <source>
        <dbReference type="ARBA" id="ARBA00022759"/>
    </source>
</evidence>
<dbReference type="EMBL" id="CP045851">
    <property type="protein sequence ID" value="QGG97186.1"/>
    <property type="molecule type" value="Genomic_DNA"/>
</dbReference>
<dbReference type="InterPro" id="IPR014721">
    <property type="entry name" value="Ribsml_uS5_D2-typ_fold_subgr"/>
</dbReference>
<keyword evidence="3" id="KW-0255">Endonuclease</keyword>
<accession>A0A5Q2RRT5</accession>
<dbReference type="Pfam" id="PF00825">
    <property type="entry name" value="Ribonuclease_P"/>
    <property type="match status" value="1"/>
</dbReference>
<evidence type="ECO:0000256" key="4">
    <source>
        <dbReference type="ARBA" id="ARBA00022801"/>
    </source>
</evidence>
<sequence>MIWRIRDRDTFVALRRRGRRVRSGPVWISYLLDEPGTPPHPPRVAFAFGRRHGNAVSRNALRRRCRAVVAGAVREGIAIPPGAYLIGGGTSTGSLPYADLERHVRRCLADVGSGRS</sequence>
<dbReference type="InterPro" id="IPR020568">
    <property type="entry name" value="Ribosomal_Su5_D2-typ_SF"/>
</dbReference>
<dbReference type="Gene3D" id="3.30.230.10">
    <property type="match status" value="1"/>
</dbReference>
<dbReference type="GO" id="GO:0004526">
    <property type="term" value="F:ribonuclease P activity"/>
    <property type="evidence" value="ECO:0007669"/>
    <property type="project" value="InterPro"/>
</dbReference>
<gene>
    <name evidence="6" type="ORF">GH723_18335</name>
</gene>
<dbReference type="SUPFAM" id="SSF54211">
    <property type="entry name" value="Ribosomal protein S5 domain 2-like"/>
    <property type="match status" value="1"/>
</dbReference>
<protein>
    <submittedName>
        <fullName evidence="6">Uncharacterized protein</fullName>
    </submittedName>
</protein>
<keyword evidence="5" id="KW-0694">RNA-binding</keyword>
<name>A0A5Q2RRT5_9ACTN</name>
<evidence type="ECO:0000256" key="5">
    <source>
        <dbReference type="ARBA" id="ARBA00022884"/>
    </source>
</evidence>
<evidence type="ECO:0000313" key="6">
    <source>
        <dbReference type="EMBL" id="QGG97186.1"/>
    </source>
</evidence>
<keyword evidence="2" id="KW-0540">Nuclease</keyword>
<dbReference type="AlphaFoldDB" id="A0A5Q2RRT5"/>
<keyword evidence="1" id="KW-0819">tRNA processing</keyword>
<reference evidence="6 7" key="1">
    <citation type="submission" date="2019-11" db="EMBL/GenBank/DDBJ databases">
        <authorList>
            <person name="He Y."/>
        </authorList>
    </citation>
    <scope>NUCLEOTIDE SEQUENCE [LARGE SCALE GENOMIC DNA]</scope>
    <source>
        <strain evidence="6 7">SCSIO 58843</strain>
    </source>
</reference>
<keyword evidence="4" id="KW-0378">Hydrolase</keyword>
<dbReference type="GO" id="GO:0008033">
    <property type="term" value="P:tRNA processing"/>
    <property type="evidence" value="ECO:0007669"/>
    <property type="project" value="UniProtKB-KW"/>
</dbReference>
<dbReference type="Proteomes" id="UP000334019">
    <property type="component" value="Chromosome"/>
</dbReference>
<proteinExistence type="predicted"/>
<evidence type="ECO:0000313" key="7">
    <source>
        <dbReference type="Proteomes" id="UP000334019"/>
    </source>
</evidence>
<dbReference type="InterPro" id="IPR000100">
    <property type="entry name" value="RNase_P"/>
</dbReference>
<dbReference type="RefSeq" id="WP_153761286.1">
    <property type="nucleotide sequence ID" value="NZ_CP045851.1"/>
</dbReference>
<dbReference type="KEGG" id="atq:GH723_18335"/>